<evidence type="ECO:0000256" key="8">
    <source>
        <dbReference type="SAM" id="Phobius"/>
    </source>
</evidence>
<dbReference type="PANTHER" id="PTHR30012:SF0">
    <property type="entry name" value="TYPE II SECRETION SYSTEM PROTEIN F-RELATED"/>
    <property type="match status" value="1"/>
</dbReference>
<proteinExistence type="inferred from homology"/>
<dbReference type="Pfam" id="PF00482">
    <property type="entry name" value="T2SSF"/>
    <property type="match status" value="2"/>
</dbReference>
<dbReference type="PRINTS" id="PR00812">
    <property type="entry name" value="BCTERIALGSPF"/>
</dbReference>
<keyword evidence="3" id="KW-1003">Cell membrane</keyword>
<keyword evidence="5 8" id="KW-0812">Transmembrane</keyword>
<dbReference type="InterPro" id="IPR042094">
    <property type="entry name" value="T2SS_GspF_sf"/>
</dbReference>
<organism evidence="10 11">
    <name type="scientific">candidate division WWE3 bacterium CG_4_9_14_0_2_um_filter_48_10</name>
    <dbReference type="NCBI Taxonomy" id="1975078"/>
    <lineage>
        <taxon>Bacteria</taxon>
        <taxon>Katanobacteria</taxon>
    </lineage>
</organism>
<dbReference type="Proteomes" id="UP000228781">
    <property type="component" value="Unassembled WGS sequence"/>
</dbReference>
<evidence type="ECO:0000256" key="3">
    <source>
        <dbReference type="ARBA" id="ARBA00022475"/>
    </source>
</evidence>
<protein>
    <recommendedName>
        <fullName evidence="9">Type II secretion system protein GspF domain-containing protein</fullName>
    </recommendedName>
</protein>
<comment type="similarity">
    <text evidence="2">Belongs to the GSP F family.</text>
</comment>
<keyword evidence="6 8" id="KW-1133">Transmembrane helix</keyword>
<evidence type="ECO:0000256" key="6">
    <source>
        <dbReference type="ARBA" id="ARBA00022989"/>
    </source>
</evidence>
<keyword evidence="7 8" id="KW-0472">Membrane</keyword>
<evidence type="ECO:0000256" key="4">
    <source>
        <dbReference type="ARBA" id="ARBA00022519"/>
    </source>
</evidence>
<dbReference type="AlphaFoldDB" id="A0A2M8EIR0"/>
<comment type="caution">
    <text evidence="10">The sequence shown here is derived from an EMBL/GenBank/DDBJ whole genome shotgun (WGS) entry which is preliminary data.</text>
</comment>
<accession>A0A2M8EIR0</accession>
<dbReference type="EMBL" id="PFSK01000030">
    <property type="protein sequence ID" value="PJC22600.1"/>
    <property type="molecule type" value="Genomic_DNA"/>
</dbReference>
<sequence length="401" mass="44317">MPIYTYFAKSREGETLTGTIEAPDLDSAREILREKRYIVVSLTEKKEAKFAPLLSRFRGVSLEQKAFFARQLSTMIAAGLPFTNAFEVLRSQAENPRMKEVLTGMLGDIQGGATLSKSMRKYPDVFSRVFIALTEAGEASGKVEQVLAELAEKLEREQEFRGKTKGAFIYPAIIVAAMGIVFIIMIVFVIPRLSSMYADIGAKLPLPTLILIKFSNLLIHGWWFLLLLLGLGIFGLRQFIGGDYGRYKIAEFTFKFPIFGKLSKASQLADFCRTLSLLIGTGVPIAQALEITAEAMTNVLYRNTILNAEKQVEKGIPLSSPLKADPNFPPILSQMVAVGEETGKLDEVLAKLASFFEREAEQSVKNISTAIEPIIMILLGVLVGLFVISIITPIYNITSQL</sequence>
<feature type="domain" description="Type II secretion system protein GspF" evidence="9">
    <location>
        <begin position="271"/>
        <end position="393"/>
    </location>
</feature>
<reference evidence="11" key="1">
    <citation type="submission" date="2017-09" db="EMBL/GenBank/DDBJ databases">
        <title>Depth-based differentiation of microbial function through sediment-hosted aquifers and enrichment of novel symbionts in the deep terrestrial subsurface.</title>
        <authorList>
            <person name="Probst A.J."/>
            <person name="Ladd B."/>
            <person name="Jarett J.K."/>
            <person name="Geller-Mcgrath D.E."/>
            <person name="Sieber C.M.K."/>
            <person name="Emerson J.B."/>
            <person name="Anantharaman K."/>
            <person name="Thomas B.C."/>
            <person name="Malmstrom R."/>
            <person name="Stieglmeier M."/>
            <person name="Klingl A."/>
            <person name="Woyke T."/>
            <person name="Ryan C.M."/>
            <person name="Banfield J.F."/>
        </authorList>
    </citation>
    <scope>NUCLEOTIDE SEQUENCE [LARGE SCALE GENOMIC DNA]</scope>
</reference>
<feature type="transmembrane region" description="Helical" evidence="8">
    <location>
        <begin position="168"/>
        <end position="190"/>
    </location>
</feature>
<feature type="domain" description="Type II secretion system protein GspF" evidence="9">
    <location>
        <begin position="68"/>
        <end position="191"/>
    </location>
</feature>
<dbReference type="InterPro" id="IPR018076">
    <property type="entry name" value="T2SS_GspF_dom"/>
</dbReference>
<gene>
    <name evidence="10" type="ORF">CO059_02170</name>
</gene>
<dbReference type="GO" id="GO:0005886">
    <property type="term" value="C:plasma membrane"/>
    <property type="evidence" value="ECO:0007669"/>
    <property type="project" value="UniProtKB-SubCell"/>
</dbReference>
<dbReference type="InterPro" id="IPR003004">
    <property type="entry name" value="GspF/PilC"/>
</dbReference>
<feature type="transmembrane region" description="Helical" evidence="8">
    <location>
        <begin position="210"/>
        <end position="236"/>
    </location>
</feature>
<evidence type="ECO:0000256" key="5">
    <source>
        <dbReference type="ARBA" id="ARBA00022692"/>
    </source>
</evidence>
<comment type="subcellular location">
    <subcellularLocation>
        <location evidence="1">Cell inner membrane</location>
        <topology evidence="1">Multi-pass membrane protein</topology>
    </subcellularLocation>
</comment>
<evidence type="ECO:0000256" key="2">
    <source>
        <dbReference type="ARBA" id="ARBA00005745"/>
    </source>
</evidence>
<evidence type="ECO:0000256" key="1">
    <source>
        <dbReference type="ARBA" id="ARBA00004429"/>
    </source>
</evidence>
<evidence type="ECO:0000259" key="9">
    <source>
        <dbReference type="Pfam" id="PF00482"/>
    </source>
</evidence>
<dbReference type="Gene3D" id="1.20.81.30">
    <property type="entry name" value="Type II secretion system (T2SS), domain F"/>
    <property type="match status" value="2"/>
</dbReference>
<dbReference type="PANTHER" id="PTHR30012">
    <property type="entry name" value="GENERAL SECRETION PATHWAY PROTEIN"/>
    <property type="match status" value="1"/>
</dbReference>
<evidence type="ECO:0000256" key="7">
    <source>
        <dbReference type="ARBA" id="ARBA00023136"/>
    </source>
</evidence>
<evidence type="ECO:0000313" key="11">
    <source>
        <dbReference type="Proteomes" id="UP000228781"/>
    </source>
</evidence>
<keyword evidence="4" id="KW-0997">Cell inner membrane</keyword>
<name>A0A2M8EIR0_UNCKA</name>
<evidence type="ECO:0000313" key="10">
    <source>
        <dbReference type="EMBL" id="PJC22600.1"/>
    </source>
</evidence>
<feature type="transmembrane region" description="Helical" evidence="8">
    <location>
        <begin position="374"/>
        <end position="395"/>
    </location>
</feature>
<dbReference type="FunFam" id="1.20.81.30:FF:000001">
    <property type="entry name" value="Type II secretion system protein F"/>
    <property type="match status" value="2"/>
</dbReference>